<name>A0A6J6BFL7_9ZZZZ</name>
<reference evidence="4" key="1">
    <citation type="submission" date="2020-05" db="EMBL/GenBank/DDBJ databases">
        <authorList>
            <person name="Chiriac C."/>
            <person name="Salcher M."/>
            <person name="Ghai R."/>
            <person name="Kavagutti S V."/>
        </authorList>
    </citation>
    <scope>NUCLEOTIDE SEQUENCE</scope>
</reference>
<dbReference type="Gene3D" id="3.90.1510.10">
    <property type="entry name" value="Glycerate kinase, domain 2"/>
    <property type="match status" value="2"/>
</dbReference>
<evidence type="ECO:0000256" key="3">
    <source>
        <dbReference type="ARBA" id="ARBA00022777"/>
    </source>
</evidence>
<accession>A0A6J6BFL7</accession>
<evidence type="ECO:0000256" key="1">
    <source>
        <dbReference type="ARBA" id="ARBA00006284"/>
    </source>
</evidence>
<dbReference type="InterPro" id="IPR018197">
    <property type="entry name" value="Glycerate_kinase_RE-like"/>
</dbReference>
<dbReference type="Gene3D" id="3.40.50.10350">
    <property type="entry name" value="Glycerate kinase, domain 1"/>
    <property type="match status" value="2"/>
</dbReference>
<dbReference type="PANTHER" id="PTHR21599:SF0">
    <property type="entry name" value="GLYCERATE KINASE"/>
    <property type="match status" value="1"/>
</dbReference>
<dbReference type="InterPro" id="IPR036129">
    <property type="entry name" value="Glycerate_kinase_sf"/>
</dbReference>
<dbReference type="GO" id="GO:0008887">
    <property type="term" value="F:glycerate kinase activity"/>
    <property type="evidence" value="ECO:0007669"/>
    <property type="project" value="InterPro"/>
</dbReference>
<dbReference type="EMBL" id="CAEZSO010000031">
    <property type="protein sequence ID" value="CAB4537752.1"/>
    <property type="molecule type" value="Genomic_DNA"/>
</dbReference>
<protein>
    <submittedName>
        <fullName evidence="4">Unannotated protein</fullName>
    </submittedName>
</protein>
<proteinExistence type="inferred from homology"/>
<dbReference type="AlphaFoldDB" id="A0A6J6BFL7"/>
<dbReference type="PANTHER" id="PTHR21599">
    <property type="entry name" value="GLYCERATE KINASE"/>
    <property type="match status" value="1"/>
</dbReference>
<organism evidence="4">
    <name type="scientific">freshwater metagenome</name>
    <dbReference type="NCBI Taxonomy" id="449393"/>
    <lineage>
        <taxon>unclassified sequences</taxon>
        <taxon>metagenomes</taxon>
        <taxon>ecological metagenomes</taxon>
    </lineage>
</organism>
<evidence type="ECO:0000313" key="4">
    <source>
        <dbReference type="EMBL" id="CAB4537752.1"/>
    </source>
</evidence>
<keyword evidence="3" id="KW-0418">Kinase</keyword>
<sequence length="353" mass="36110">MFANYGRYGHGVRIVVAPDKFAGTLSAVEAAEAIKAGWNSYAPQDHVEVLPLADGGPGFLAVLERALGGRLLDVQTTGPAGQPLVAQILIHDETAYIESAQACGLHLMPQLAALEATSEGVGDLLVAAVNADVRHIVVGVGGTACTDGGEPMLKRLQQLTGKAPSDFDLDLVVATDVDNPLLGVHGAAAVFGPQKGAADADVAVLEQRLTQWSQRTGGDPMQVGAGAGGGLGFALFRLGGRRVSGIDTCLDAIGFDSAVANADLVLTGEGSFDYQSLRGKVISGVAARASALGRPCLVLAGRCEVGRQGASSYGIDECWSVVEFTGSVEQAMNEPFASLTGLAASVAAVWTSP</sequence>
<keyword evidence="2" id="KW-0808">Transferase</keyword>
<gene>
    <name evidence="4" type="ORF">UFOPK1446_00241</name>
</gene>
<dbReference type="GO" id="GO:0031388">
    <property type="term" value="P:organic acid phosphorylation"/>
    <property type="evidence" value="ECO:0007669"/>
    <property type="project" value="InterPro"/>
</dbReference>
<dbReference type="Pfam" id="PF02595">
    <property type="entry name" value="Gly_kinase"/>
    <property type="match status" value="2"/>
</dbReference>
<dbReference type="InterPro" id="IPR004381">
    <property type="entry name" value="Glycerate_kinase"/>
</dbReference>
<dbReference type="SUPFAM" id="SSF110738">
    <property type="entry name" value="Glycerate kinase I"/>
    <property type="match status" value="1"/>
</dbReference>
<dbReference type="InterPro" id="IPR018193">
    <property type="entry name" value="Glyc_kinase_flavodox-like_fold"/>
</dbReference>
<evidence type="ECO:0000256" key="2">
    <source>
        <dbReference type="ARBA" id="ARBA00022679"/>
    </source>
</evidence>
<comment type="similarity">
    <text evidence="1">Belongs to the glycerate kinase type-1 family.</text>
</comment>
<dbReference type="PIRSF" id="PIRSF006078">
    <property type="entry name" value="GlxK"/>
    <property type="match status" value="1"/>
</dbReference>